<feature type="non-terminal residue" evidence="2">
    <location>
        <position position="165"/>
    </location>
</feature>
<feature type="compositionally biased region" description="Basic and acidic residues" evidence="1">
    <location>
        <begin position="97"/>
        <end position="106"/>
    </location>
</feature>
<sequence length="165" mass="19275">MEIVNIVQEDHENAHYLPKFADRIMKDIKYLPMWSCICRNKFGYGPTPASSALVKADFNIIKNIFLKNEETSMWVDKFVSKHVDFLSRRIKLAQSRHVEEKNKSEEPSIDTNNESVESSIENTVKLNDETNNVTNRKKILVQFVQMEMNILVHINVIFAKKLCMR</sequence>
<name>E9JA30_SOLIN</name>
<gene>
    <name evidence="2" type="ORF">SINV_05436</name>
</gene>
<accession>E9JA30</accession>
<reference evidence="2" key="1">
    <citation type="journal article" date="2011" name="Proc. Natl. Acad. Sci. U.S.A.">
        <title>The genome of the fire ant Solenopsis invicta.</title>
        <authorList>
            <person name="Wurm Y."/>
            <person name="Wang J."/>
            <person name="Riba-Grognuz O."/>
            <person name="Corona M."/>
            <person name="Nygaard S."/>
            <person name="Hunt B.G."/>
            <person name="Ingram K.K."/>
            <person name="Falquet L."/>
            <person name="Nipitwattanaphon M."/>
            <person name="Gotzek D."/>
            <person name="Dijkstra M.B."/>
            <person name="Oettler J."/>
            <person name="Comtesse F."/>
            <person name="Shih C.J."/>
            <person name="Wu W.J."/>
            <person name="Yang C.C."/>
            <person name="Thomas J."/>
            <person name="Beaudoing E."/>
            <person name="Pradervand S."/>
            <person name="Flegel V."/>
            <person name="Cook E.D."/>
            <person name="Fabbretti R."/>
            <person name="Stockinger H."/>
            <person name="Long L."/>
            <person name="Farmerie W.G."/>
            <person name="Oakey J."/>
            <person name="Boomsma J.J."/>
            <person name="Pamilo P."/>
            <person name="Yi S.V."/>
            <person name="Heinze J."/>
            <person name="Goodisman M.A."/>
            <person name="Farinelli L."/>
            <person name="Harshman K."/>
            <person name="Hulo N."/>
            <person name="Cerutti L."/>
            <person name="Xenarios I."/>
            <person name="Shoemaker D."/>
            <person name="Keller L."/>
        </authorList>
    </citation>
    <scope>NUCLEOTIDE SEQUENCE [LARGE SCALE GENOMIC DNA]</scope>
</reference>
<evidence type="ECO:0000313" key="2">
    <source>
        <dbReference type="EMBL" id="EFZ10323.1"/>
    </source>
</evidence>
<evidence type="ECO:0000256" key="1">
    <source>
        <dbReference type="SAM" id="MobiDB-lite"/>
    </source>
</evidence>
<proteinExistence type="predicted"/>
<dbReference type="EMBL" id="GL769754">
    <property type="protein sequence ID" value="EFZ10323.1"/>
    <property type="molecule type" value="Genomic_DNA"/>
</dbReference>
<dbReference type="HOGENOM" id="CLU_1612895_0_0_1"/>
<organism>
    <name type="scientific">Solenopsis invicta</name>
    <name type="common">Red imported fire ant</name>
    <name type="synonym">Solenopsis wagneri</name>
    <dbReference type="NCBI Taxonomy" id="13686"/>
    <lineage>
        <taxon>Eukaryota</taxon>
        <taxon>Metazoa</taxon>
        <taxon>Ecdysozoa</taxon>
        <taxon>Arthropoda</taxon>
        <taxon>Hexapoda</taxon>
        <taxon>Insecta</taxon>
        <taxon>Pterygota</taxon>
        <taxon>Neoptera</taxon>
        <taxon>Endopterygota</taxon>
        <taxon>Hymenoptera</taxon>
        <taxon>Apocrita</taxon>
        <taxon>Aculeata</taxon>
        <taxon>Formicoidea</taxon>
        <taxon>Formicidae</taxon>
        <taxon>Myrmicinae</taxon>
        <taxon>Solenopsis</taxon>
    </lineage>
</organism>
<protein>
    <submittedName>
        <fullName evidence="2">Uncharacterized protein</fullName>
    </submittedName>
</protein>
<feature type="region of interest" description="Disordered" evidence="1">
    <location>
        <begin position="97"/>
        <end position="117"/>
    </location>
</feature>
<dbReference type="AlphaFoldDB" id="E9JA30"/>